<dbReference type="eggNOG" id="KOG1591">
    <property type="taxonomic scope" value="Eukaryota"/>
</dbReference>
<evidence type="ECO:0000259" key="14">
    <source>
        <dbReference type="PROSITE" id="PS51471"/>
    </source>
</evidence>
<dbReference type="RefSeq" id="NP_001287228.1">
    <property type="nucleotide sequence ID" value="NM_001300299.1"/>
</dbReference>
<comment type="cofactor">
    <cofactor evidence="1">
        <name>L-ascorbate</name>
        <dbReference type="ChEBI" id="CHEBI:38290"/>
    </cofactor>
</comment>
<evidence type="ECO:0000256" key="5">
    <source>
        <dbReference type="ARBA" id="ARBA00012269"/>
    </source>
</evidence>
<reference evidence="16" key="11">
    <citation type="journal article" date="2015" name="G3 (Bethesda)">
        <title>Gene Model Annotations for Drosophila melanogaster: Impact of High-Throughput Data.</title>
        <authorList>
            <consortium name="FlyBase Consortium"/>
            <person name="Matthews B.B."/>
            <person name="Dos Santos G."/>
            <person name="Crosby M.A."/>
            <person name="Emmert D.B."/>
            <person name="St Pierre S.E."/>
            <person name="Gramates L.S."/>
            <person name="Zhou P."/>
            <person name="Schroeder A.J."/>
            <person name="Falls K."/>
            <person name="Strelets V."/>
            <person name="Russo S.M."/>
            <person name="Gelbart W.M."/>
            <person name="null"/>
        </authorList>
    </citation>
    <scope>NUCLEOTIDE SEQUENCE</scope>
</reference>
<evidence type="ECO:0000313" key="16">
    <source>
        <dbReference type="EMBL" id="AAN14309.1"/>
    </source>
</evidence>
<dbReference type="Gene3D" id="6.10.140.1460">
    <property type="match status" value="1"/>
</dbReference>
<evidence type="ECO:0000256" key="7">
    <source>
        <dbReference type="ARBA" id="ARBA00022824"/>
    </source>
</evidence>
<dbReference type="PROSITE" id="PS51471">
    <property type="entry name" value="FE2OG_OXY"/>
    <property type="match status" value="1"/>
</dbReference>
<organism evidence="15">
    <name type="scientific">Drosophila melanogaster</name>
    <name type="common">Fruit fly</name>
    <dbReference type="NCBI Taxonomy" id="7227"/>
    <lineage>
        <taxon>Eukaryota</taxon>
        <taxon>Metazoa</taxon>
        <taxon>Ecdysozoa</taxon>
        <taxon>Arthropoda</taxon>
        <taxon>Hexapoda</taxon>
        <taxon>Insecta</taxon>
        <taxon>Pterygota</taxon>
        <taxon>Neoptera</taxon>
        <taxon>Endopterygota</taxon>
        <taxon>Diptera</taxon>
        <taxon>Brachycera</taxon>
        <taxon>Muscomorpha</taxon>
        <taxon>Ephydroidea</taxon>
        <taxon>Drosophilidae</taxon>
        <taxon>Drosophila</taxon>
        <taxon>Sophophora</taxon>
    </lineage>
</organism>
<keyword evidence="11" id="KW-0408">Iron</keyword>
<dbReference type="HOGENOM" id="CLU_024155_2_0_1"/>
<dbReference type="Pfam" id="PF13640">
    <property type="entry name" value="2OG-FeII_Oxy_3"/>
    <property type="match status" value="1"/>
</dbReference>
<dbReference type="FunCoup" id="Q8MSK0">
    <property type="interactions" value="61"/>
</dbReference>
<dbReference type="InterPro" id="IPR045054">
    <property type="entry name" value="P4HA-like"/>
</dbReference>
<reference evidence="18" key="2">
    <citation type="journal article" date="2002" name="Genome Biol.">
        <title>Finishing a whole-genome shotgun: release 3 of the Drosophila melanogaster euchromatic genome sequence.</title>
        <authorList>
            <person name="Celniker S.E."/>
            <person name="Wheeler D.A."/>
            <person name="Kronmiller B."/>
            <person name="Carlson J.W."/>
            <person name="Halpern A."/>
            <person name="Patel S."/>
            <person name="Adams M."/>
            <person name="Champe M."/>
            <person name="Dugan S.P."/>
            <person name="Frise E."/>
            <person name="Hodgson A."/>
            <person name="George R.A."/>
            <person name="Hoskins R.A."/>
            <person name="Laverty T."/>
            <person name="Muzny D.M."/>
            <person name="Nelson C.R."/>
            <person name="Pacleb J.M."/>
            <person name="Park S."/>
            <person name="Pfeiffer B.D."/>
            <person name="Richards S."/>
            <person name="Sodergren E.J."/>
            <person name="Svirskas R."/>
            <person name="Tabor P.E."/>
            <person name="Wan K."/>
            <person name="Stapleton M."/>
            <person name="Sutton G.G."/>
            <person name="Venter C."/>
            <person name="Weinstock G."/>
            <person name="Scherer S.E."/>
            <person name="Myers E.W."/>
            <person name="Gibbs R.A."/>
            <person name="Rubin G.M."/>
        </authorList>
    </citation>
    <scope>NUCLEOTIDE SEQUENCE [LARGE SCALE GENOMIC DNA]</scope>
    <source>
        <strain evidence="18">Berkeley</strain>
    </source>
</reference>
<dbReference type="STRING" id="7227.FBpp0311483"/>
<comment type="similarity">
    <text evidence="4">Belongs to the P4HA family.</text>
</comment>
<keyword evidence="7" id="KW-0256">Endoplasmic reticulum</keyword>
<accession>Q8MSK0</accession>
<dbReference type="InterPro" id="IPR013547">
    <property type="entry name" value="P4H_N"/>
</dbReference>
<reference evidence="18" key="3">
    <citation type="journal article" date="2002" name="Genome Biol.">
        <title>Annotation of the Drosophila melanogaster euchromatic genome: a systematic review.</title>
        <authorList>
            <person name="Misra S."/>
            <person name="Crosby M.A."/>
            <person name="Mungall C.J."/>
            <person name="Matthews B.B."/>
            <person name="Campbell K.S."/>
            <person name="Hradecky P."/>
            <person name="Huang Y."/>
            <person name="Kaminker J.S."/>
            <person name="Millburn G.H."/>
            <person name="Prochnik S.E."/>
            <person name="Smith C.D."/>
            <person name="Tupy J.L."/>
            <person name="Whitfied E.J."/>
            <person name="Bayraktaroglu L."/>
            <person name="Berman B.P."/>
            <person name="Bettencourt B.R."/>
            <person name="Celniker S.E."/>
            <person name="de Grey A.D."/>
            <person name="Drysdale R.A."/>
            <person name="Harris N.L."/>
            <person name="Richter J."/>
            <person name="Russo S."/>
            <person name="Schroeder A.J."/>
            <person name="Shu S.Q."/>
            <person name="Stapleton M."/>
            <person name="Yamada C."/>
            <person name="Ashburner M."/>
            <person name="Gelbart W.M."/>
            <person name="Rubin G.M."/>
            <person name="Lewis S.E."/>
        </authorList>
    </citation>
    <scope>GENOME REANNOTATION</scope>
    <source>
        <strain evidence="18">Berkeley</strain>
    </source>
</reference>
<dbReference type="InterPro" id="IPR044862">
    <property type="entry name" value="Pro_4_hyd_alph_FE2OG_OXY"/>
</dbReference>
<dbReference type="OrthoDB" id="420380at2759"/>
<proteinExistence type="evidence at transcript level"/>
<feature type="chain" id="PRO_5015099318" description="procollagen-proline 4-dioxygenase" evidence="13">
    <location>
        <begin position="23"/>
        <end position="491"/>
    </location>
</feature>
<keyword evidence="8" id="KW-0847">Vitamin C</keyword>
<dbReference type="InterPro" id="IPR011990">
    <property type="entry name" value="TPR-like_helical_dom_sf"/>
</dbReference>
<name>Q8MSK0_DROME</name>
<evidence type="ECO:0000256" key="9">
    <source>
        <dbReference type="ARBA" id="ARBA00022964"/>
    </source>
</evidence>
<dbReference type="FunFam" id="2.60.120.620:FF:000011">
    <property type="entry name" value="Prolyl alpha subunit"/>
    <property type="match status" value="1"/>
</dbReference>
<dbReference type="GO" id="GO:0004656">
    <property type="term" value="F:procollagen-proline 4-dioxygenase activity"/>
    <property type="evidence" value="ECO:0000318"/>
    <property type="project" value="GO_Central"/>
</dbReference>
<keyword evidence="9" id="KW-0223">Dioxygenase</keyword>
<keyword evidence="18" id="KW-1185">Reference proteome</keyword>
<feature type="domain" description="Fe2OG dioxygenase" evidence="14">
    <location>
        <begin position="365"/>
        <end position="470"/>
    </location>
</feature>
<dbReference type="GO" id="GO:0005783">
    <property type="term" value="C:endoplasmic reticulum"/>
    <property type="evidence" value="ECO:0000318"/>
    <property type="project" value="GO_Central"/>
</dbReference>
<dbReference type="PaxDb" id="7227-FBpp0099996"/>
<reference evidence="16" key="12">
    <citation type="journal article" date="2015" name="G3 (Bethesda)">
        <title>Gene Model Annotations for Drosophila melanogaster: The Rule-Benders.</title>
        <authorList>
            <consortium name="FlyBase Consortium"/>
            <person name="Crosby M.A."/>
            <person name="Gramates L.S."/>
            <person name="Dos Santos G."/>
            <person name="Matthews B.B."/>
            <person name="St Pierre S.E."/>
            <person name="Zhou P."/>
            <person name="Schroeder A.J."/>
            <person name="Falls K."/>
            <person name="Emmert D.B."/>
            <person name="Russo S.M."/>
            <person name="Gelbart W.M."/>
            <person name="null"/>
        </authorList>
    </citation>
    <scope>NUCLEOTIDE SEQUENCE</scope>
</reference>
<evidence type="ECO:0000256" key="3">
    <source>
        <dbReference type="ARBA" id="ARBA00004319"/>
    </source>
</evidence>
<reference evidence="18" key="4">
    <citation type="journal article" date="2002" name="Genome Biol.">
        <title>The transposable elements of the Drosophila melanogaster euchromatin: a genomics perspective.</title>
        <authorList>
            <person name="Kaminker J.S."/>
            <person name="Bergman C.M."/>
            <person name="Kronmiller B."/>
            <person name="Carlson J."/>
            <person name="Svirskas R."/>
            <person name="Patel S."/>
            <person name="Frise E."/>
            <person name="Wheeler D.A."/>
            <person name="Lewis S.E."/>
            <person name="Rubin G.M."/>
            <person name="Ashburner M."/>
            <person name="Celniker S.E."/>
        </authorList>
    </citation>
    <scope>NUCLEOTIDE SEQUENCE [LARGE SCALE GENOMIC DNA]</scope>
    <source>
        <strain evidence="18">Berkeley</strain>
    </source>
</reference>
<dbReference type="GO" id="GO:0005788">
    <property type="term" value="C:endoplasmic reticulum lumen"/>
    <property type="evidence" value="ECO:0007669"/>
    <property type="project" value="UniProtKB-SubCell"/>
</dbReference>
<dbReference type="OMA" id="WHNLHNS"/>
<dbReference type="GO" id="GO:0031418">
    <property type="term" value="F:L-ascorbic acid binding"/>
    <property type="evidence" value="ECO:0007669"/>
    <property type="project" value="UniProtKB-KW"/>
</dbReference>
<keyword evidence="10 16" id="KW-0560">Oxidoreductase</keyword>
<evidence type="ECO:0000256" key="12">
    <source>
        <dbReference type="ARBA" id="ARBA00023180"/>
    </source>
</evidence>
<dbReference type="Pfam" id="PF08336">
    <property type="entry name" value="P4Ha_N"/>
    <property type="match status" value="1"/>
</dbReference>
<dbReference type="GO" id="GO:0005506">
    <property type="term" value="F:iron ion binding"/>
    <property type="evidence" value="ECO:0007669"/>
    <property type="project" value="InterPro"/>
</dbReference>
<gene>
    <name evidence="16" type="primary">CG31188</name>
    <name evidence="16" type="synonym">CG18238</name>
    <name evidence="16" type="synonym">Dmel\CG18749</name>
    <name evidence="15 17" type="ORF">CG18749</name>
    <name evidence="16" type="ORF">Dmel_CG18749</name>
</gene>
<dbReference type="KEGG" id="dme:Dmel_CG18749"/>
<dbReference type="InterPro" id="IPR006620">
    <property type="entry name" value="Pro_4_hyd_alph"/>
</dbReference>
<dbReference type="RefSeq" id="NP_001027154.1">
    <property type="nucleotide sequence ID" value="NM_001031983.3"/>
</dbReference>
<dbReference type="InterPro" id="IPR005123">
    <property type="entry name" value="Oxoglu/Fe-dep_dioxygenase_dom"/>
</dbReference>
<comment type="subcellular location">
    <subcellularLocation>
        <location evidence="3">Endoplasmic reticulum lumen</location>
    </subcellularLocation>
</comment>
<dbReference type="PANTHER" id="PTHR10869:SF244">
    <property type="entry name" value="PROLYL 4-HYDROXYLASE SUBUNIT ALPHA-2"/>
    <property type="match status" value="1"/>
</dbReference>
<evidence type="ECO:0000256" key="1">
    <source>
        <dbReference type="ARBA" id="ARBA00001961"/>
    </source>
</evidence>
<reference evidence="16 18" key="1">
    <citation type="journal article" date="2000" name="Science">
        <title>The genome sequence of Drosophila melanogaster.</title>
        <authorList>
            <person name="Adams M.D."/>
            <person name="Celniker S.E."/>
            <person name="Holt R.A."/>
            <person name="Evans C.A."/>
            <person name="Gocayne J.D."/>
            <person name="Amanatides P.G."/>
            <person name="Scherer S.E."/>
            <person name="Li P.W."/>
            <person name="Hoskins R.A."/>
            <person name="Galle R.F."/>
            <person name="George R.A."/>
            <person name="Lewis S.E."/>
            <person name="Richards S."/>
            <person name="Ashburner M."/>
            <person name="Henderson S.N."/>
            <person name="Sutton G.G."/>
            <person name="Wortman J.R."/>
            <person name="Yandell M.D."/>
            <person name="Zhang Q."/>
            <person name="Chen L.X."/>
            <person name="Brandon R.C."/>
            <person name="Rogers Y.H."/>
            <person name="Blazej R.G."/>
            <person name="Champe M."/>
            <person name="Pfeiffer B.D."/>
            <person name="Wan K.H."/>
            <person name="Doyle C."/>
            <person name="Baxter E.G."/>
            <person name="Helt G."/>
            <person name="Nelson C.R."/>
            <person name="Gabor G.L."/>
            <person name="Abril J.F."/>
            <person name="Agbayani A."/>
            <person name="An H.J."/>
            <person name="Andrews-Pfannkoch C."/>
            <person name="Baldwin D."/>
            <person name="Ballew R.M."/>
            <person name="Basu A."/>
            <person name="Baxendale J."/>
            <person name="Bayraktaroglu L."/>
            <person name="Beasley E.M."/>
            <person name="Beeson K.Y."/>
            <person name="Benos P.V."/>
            <person name="Berman B.P."/>
            <person name="Bhandari D."/>
            <person name="Bolshakov S."/>
            <person name="Borkova D."/>
            <person name="Botchan M.R."/>
            <person name="Bouck J."/>
            <person name="Brokstein P."/>
            <person name="Brottier P."/>
            <person name="Burtis K.C."/>
            <person name="Busam D.A."/>
            <person name="Butler H."/>
            <person name="Cadieu E."/>
            <person name="Center A."/>
            <person name="Chandra I."/>
            <person name="Cherry J.M."/>
            <person name="Cawley S."/>
            <person name="Dahlke C."/>
            <person name="Davenport L.B."/>
            <person name="Davies P."/>
            <person name="de Pablos B."/>
            <person name="Delcher A."/>
            <person name="Deng Z."/>
            <person name="Mays A.D."/>
            <person name="Dew I."/>
            <person name="Dietz S.M."/>
            <person name="Dodson K."/>
            <person name="Doup L.E."/>
            <person name="Downes M."/>
            <person name="Dugan-Rocha S."/>
            <person name="Dunkov B.C."/>
            <person name="Dunn P."/>
            <person name="Durbin K.J."/>
            <person name="Evangelista C.C."/>
            <person name="Ferraz C."/>
            <person name="Ferriera S."/>
            <person name="Fleischmann W."/>
            <person name="Fosler C."/>
            <person name="Gabrielian A.E."/>
            <person name="Garg N.S."/>
            <person name="Gelbart W.M."/>
            <person name="Glasser K."/>
            <person name="Glodek A."/>
            <person name="Gong F."/>
            <person name="Gorrell J.H."/>
            <person name="Gu Z."/>
            <person name="Guan P."/>
            <person name="Harris M."/>
            <person name="Harris N.L."/>
            <person name="Harvey D."/>
            <person name="Heiman T.J."/>
            <person name="Hernandez J.R."/>
            <person name="Houck J."/>
            <person name="Hostin D."/>
            <person name="Houston K.A."/>
            <person name="Howland T.J."/>
            <person name="Wei M.H."/>
            <person name="Ibegwam C."/>
            <person name="Jalali M."/>
            <person name="Kalush F."/>
            <person name="Karpen G.H."/>
            <person name="Ke Z."/>
            <person name="Kennison J.A."/>
            <person name="Ketchum K.A."/>
            <person name="Kimmel B.E."/>
            <person name="Kodira C.D."/>
            <person name="Kraft C."/>
            <person name="Kravitz S."/>
            <person name="Kulp D."/>
            <person name="Lai Z."/>
            <person name="Lasko P."/>
            <person name="Lei Y."/>
            <person name="Levitsky A.A."/>
            <person name="Li J."/>
            <person name="Li Z."/>
            <person name="Liang Y."/>
            <person name="Lin X."/>
            <person name="Liu X."/>
            <person name="Mattei B."/>
            <person name="McIntosh T.C."/>
            <person name="McLeod M.P."/>
            <person name="McPherson D."/>
            <person name="Merkulov G."/>
            <person name="Milshina N.V."/>
            <person name="Mobarry C."/>
            <person name="Morris J."/>
            <person name="Moshrefi A."/>
            <person name="Mount S.M."/>
            <person name="Moy M."/>
            <person name="Murphy B."/>
            <person name="Murphy L."/>
            <person name="Muzny D.M."/>
            <person name="Nelson D.L."/>
            <person name="Nelson D.R."/>
            <person name="Nelson K.A."/>
            <person name="Nixon K."/>
            <person name="Nusskern D.R."/>
            <person name="Pacleb J.M."/>
            <person name="Palazzolo M."/>
            <person name="Pittman G.S."/>
            <person name="Pan S."/>
            <person name="Pollard J."/>
            <person name="Puri V."/>
            <person name="Reese M.G."/>
            <person name="Reinert K."/>
            <person name="Remington K."/>
            <person name="Saunders R.D."/>
            <person name="Scheeler F."/>
            <person name="Shen H."/>
            <person name="Shue B.C."/>
            <person name="Siden-Kiamos I."/>
            <person name="Simpson M."/>
            <person name="Skupski M.P."/>
            <person name="Smith T."/>
            <person name="Spier E."/>
            <person name="Spradling A.C."/>
            <person name="Stapleton M."/>
            <person name="Strong R."/>
            <person name="Sun E."/>
            <person name="Svirskas R."/>
            <person name="Tector C."/>
            <person name="Turner R."/>
            <person name="Venter E."/>
            <person name="Wang A.H."/>
            <person name="Wang X."/>
            <person name="Wang Z.Y."/>
            <person name="Wassarman D.A."/>
            <person name="Weinstock G.M."/>
            <person name="Weissenbach J."/>
            <person name="Williams S.M."/>
            <person name="WoodageT"/>
            <person name="Worley K.C."/>
            <person name="Wu D."/>
            <person name="Yang S."/>
            <person name="Yao Q.A."/>
            <person name="Ye J."/>
            <person name="Yeh R.F."/>
            <person name="Zaveri J.S."/>
            <person name="Zhan M."/>
            <person name="Zhang G."/>
            <person name="Zhao Q."/>
            <person name="Zheng L."/>
            <person name="Zheng X.H."/>
            <person name="Zhong F.N."/>
            <person name="Zhong W."/>
            <person name="Zhou X."/>
            <person name="Zhu S."/>
            <person name="Zhu X."/>
            <person name="Smith H.O."/>
            <person name="Gibbs R.A."/>
            <person name="Myers E.W."/>
            <person name="Rubin G.M."/>
            <person name="Venter J.C."/>
        </authorList>
    </citation>
    <scope>NUCLEOTIDE SEQUENCE [LARGE SCALE GENOMIC DNA]</scope>
    <source>
        <strain evidence="18">Berkeley</strain>
    </source>
</reference>
<dbReference type="EC" id="1.14.11.2" evidence="5"/>
<reference evidence="16" key="15">
    <citation type="submission" date="2024-06" db="EMBL/GenBank/DDBJ databases">
        <title>Drosophila melanogaster release 4 sequence.</title>
        <authorList>
            <consortium name="Berkeley Drosophila Genome Project"/>
            <person name="Celniker S."/>
            <person name="Carlson J."/>
            <person name="Wan K."/>
            <person name="Pfeiffer B."/>
            <person name="Frise E."/>
            <person name="George R."/>
            <person name="Hoskins R."/>
            <person name="Stapleton M."/>
            <person name="Pacleb J."/>
            <person name="Park S."/>
            <person name="Svirskas R."/>
            <person name="Smith E."/>
            <person name="Yu C."/>
            <person name="Rubin G."/>
        </authorList>
    </citation>
    <scope>NUCLEOTIDE SEQUENCE</scope>
</reference>
<evidence type="ECO:0000313" key="15">
    <source>
        <dbReference type="EMBL" id="AAM50604.1"/>
    </source>
</evidence>
<reference evidence="16 18" key="9">
    <citation type="journal article" date="2007" name="Science">
        <title>The Release 5.1 annotation of Drosophila melanogaster heterochromatin.</title>
        <authorList>
            <person name="Smith C.D."/>
            <person name="Shu S."/>
            <person name="Mungall C.J."/>
            <person name="Karpen G.H."/>
        </authorList>
    </citation>
    <scope>NUCLEOTIDE SEQUENCE [LARGE SCALE GENOMIC DNA]</scope>
    <source>
        <strain evidence="18">Berkeley</strain>
    </source>
</reference>
<reference evidence="16 18" key="5">
    <citation type="journal article" date="2002" name="Genome Biol.">
        <title>Heterochromatic sequences in a Drosophila whole-genome shotgun assembly.</title>
        <authorList>
            <person name="Hoskins R.A."/>
            <person name="Smith C.D."/>
            <person name="Carlson J.W."/>
            <person name="Carvalho A.B."/>
            <person name="Halpern A."/>
            <person name="Kaminker J.S."/>
            <person name="Kennedy C."/>
            <person name="Mungall C.J."/>
            <person name="Sullivan B.A."/>
            <person name="Sutton G.G."/>
            <person name="Yasuhara J.C."/>
            <person name="Wakimoto B.T."/>
            <person name="Myers E.W."/>
            <person name="Celniker S.E."/>
            <person name="Rubin G.M."/>
            <person name="Karpen G.H."/>
        </authorList>
    </citation>
    <scope>NUCLEOTIDE SEQUENCE [LARGE SCALE GENOMIC DNA]</scope>
    <source>
        <strain evidence="18">Berkeley</strain>
    </source>
</reference>
<evidence type="ECO:0000256" key="6">
    <source>
        <dbReference type="ARBA" id="ARBA00022723"/>
    </source>
</evidence>
<dbReference type="SMR" id="Q8MSK0"/>
<sequence>MYILKKLTFIGFLSACFINCQGFVNSNPKKSYAASTMELMKLLEVEDELVDNLKGYVKTLKMKFNLMERSLIDMSRENMEMKSDYESYLGNPLNSFRLIHRLHTSWRKWYQYAIKVENNALGHIENARLMRKMLPTSSDLQQACRGIHDLMYFYDLKPEELAAGNLAGYSQPGTGLTAYDCLALGEFGVQNQKDDLAEAWYNLSLTRFDNIIEKYQVHKAWALLLAKNKQLTEAFQHFENKPEGIVASNEVIHFEGVLATTQNCTAVVQKPSKKLHCRYNTSTTPFTRIAPLKMEELGLDPYMVVFHDVIYDTEIDGMLNSSDFGLSESVSGLKSEVRTSKDSHIVDAKTLNERVTDMTGLSMEMSDPFSLINYGLGGHFILHHDFHEYTNTTRLKQGDRIATVLFYLREVDSGGATVFPMLNITVMPKKGSAVFWYNLHNSGAVNSKTLHTACPVISGSKYVLTKWINELPQMFVTPCMKDSNLRPPQKE</sequence>
<dbReference type="Bgee" id="FBgn0042182">
    <property type="expression patterns" value="Expressed in male reproductive gland and 5 other cell types or tissues"/>
</dbReference>
<dbReference type="GeneID" id="3771984"/>
<dbReference type="UCSC" id="CG18749-RB">
    <property type="organism name" value="d. melanogaster"/>
</dbReference>
<keyword evidence="13" id="KW-0732">Signal</keyword>
<dbReference type="VEuPathDB" id="VectorBase:FBgn0042182"/>
<dbReference type="DNASU" id="3771984"/>
<evidence type="ECO:0000256" key="4">
    <source>
        <dbReference type="ARBA" id="ARBA00006511"/>
    </source>
</evidence>
<dbReference type="EMBL" id="AE014297">
    <property type="protein sequence ID" value="AHN57227.1"/>
    <property type="molecule type" value="Genomic_DNA"/>
</dbReference>
<dbReference type="Gene3D" id="1.25.40.10">
    <property type="entry name" value="Tetratricopeptide repeat domain"/>
    <property type="match status" value="1"/>
</dbReference>
<dbReference type="PANTHER" id="PTHR10869">
    <property type="entry name" value="PROLYL 4-HYDROXYLASE ALPHA SUBUNIT"/>
    <property type="match status" value="1"/>
</dbReference>
<comment type="function">
    <text evidence="2">Catalyzes the post-translational formation of 4-hydroxyproline in -Xaa-Pro-Gly- sequences in collagens and other proteins.</text>
</comment>
<dbReference type="FlyBase" id="FBgn0042182">
    <property type="gene designation" value="CG18749"/>
</dbReference>
<dbReference type="BioGRID-ORCS" id="3771984">
    <property type="hits" value="0 hits in 1 CRISPR screen"/>
</dbReference>
<dbReference type="AGR" id="FB:FBgn0042182"/>
<evidence type="ECO:0000313" key="17">
    <source>
        <dbReference type="FlyBase" id="FBgn0042182"/>
    </source>
</evidence>
<evidence type="ECO:0000256" key="13">
    <source>
        <dbReference type="SAM" id="SignalP"/>
    </source>
</evidence>
<dbReference type="EMBL" id="AY118744">
    <property type="protein sequence ID" value="AAM50604.1"/>
    <property type="molecule type" value="mRNA"/>
</dbReference>
<reference evidence="16 18" key="10">
    <citation type="journal article" date="2007" name="Science">
        <title>Sequence finishing and mapping of Drosophila melanogaster heterochromatin.</title>
        <authorList>
            <person name="Hoskins R.A."/>
            <person name="Carlson J.W."/>
            <person name="Kennedy C."/>
            <person name="Acevedo D."/>
            <person name="Evans-Holm M."/>
            <person name="Frise E."/>
            <person name="Wan K.H."/>
            <person name="Park S."/>
            <person name="Mendez-Lago M."/>
            <person name="Rossi F."/>
            <person name="Villasante A."/>
            <person name="Dimitri P."/>
            <person name="Karpen G.H."/>
            <person name="Celniker S.E."/>
        </authorList>
    </citation>
    <scope>NUCLEOTIDE SEQUENCE [LARGE SCALE GENOMIC DNA]</scope>
    <source>
        <strain evidence="18">Berkeley</strain>
    </source>
</reference>
<evidence type="ECO:0000256" key="10">
    <source>
        <dbReference type="ARBA" id="ARBA00023002"/>
    </source>
</evidence>
<protein>
    <recommendedName>
        <fullName evidence="5">procollagen-proline 4-dioxygenase</fullName>
        <ecNumber evidence="5">1.14.11.2</ecNumber>
    </recommendedName>
</protein>
<evidence type="ECO:0000256" key="11">
    <source>
        <dbReference type="ARBA" id="ARBA00023004"/>
    </source>
</evidence>
<keyword evidence="6" id="KW-0479">Metal-binding</keyword>
<dbReference type="IntAct" id="Q8MSK0">
    <property type="interactions" value="1"/>
</dbReference>
<reference evidence="16" key="13">
    <citation type="journal article" date="2015" name="Genome Res.">
        <title>The Release 6 reference sequence of the Drosophila melanogaster genome.</title>
        <authorList>
            <person name="Hoskins R.A."/>
            <person name="Carlson J.W."/>
            <person name="Wan K.H."/>
            <person name="Park S."/>
            <person name="Mendez I."/>
            <person name="Galle S.E."/>
            <person name="Booth B.W."/>
            <person name="Pfeiffer B.D."/>
            <person name="George R.A."/>
            <person name="Svirskas R."/>
            <person name="Krzywinski M."/>
            <person name="Schein J."/>
            <person name="Accardo M.C."/>
            <person name="Damia E."/>
            <person name="Messina G."/>
            <person name="Mendez-Lago M."/>
            <person name="de Pablos B."/>
            <person name="Demakova O.V."/>
            <person name="Andreyeva E.N."/>
            <person name="Boldyreva L.V."/>
            <person name="Marra M."/>
            <person name="Carvalho A.B."/>
            <person name="Dimitri P."/>
            <person name="Villasante A."/>
            <person name="Zhimulev I.F."/>
            <person name="Rubin G.M."/>
            <person name="Karpen G.H."/>
            <person name="Celniker S.E."/>
        </authorList>
    </citation>
    <scope>NUCLEOTIDE SEQUENCE</scope>
</reference>
<dbReference type="Gene3D" id="2.60.120.620">
    <property type="entry name" value="q2cbj1_9rhob like domain"/>
    <property type="match status" value="1"/>
</dbReference>
<dbReference type="AlphaFoldDB" id="Q8MSK0"/>
<reference evidence="16" key="8">
    <citation type="submission" date="2006-08" db="EMBL/GenBank/DDBJ databases">
        <authorList>
            <person name="Celniker S."/>
            <person name="Carlson J."/>
            <person name="Wan K."/>
            <person name="Frise E."/>
            <person name="Hoskins R."/>
            <person name="Park S."/>
            <person name="Svirskas R."/>
            <person name="Rubin G."/>
        </authorList>
    </citation>
    <scope>NUCLEOTIDE SEQUENCE</scope>
</reference>
<reference evidence="16" key="14">
    <citation type="submission" date="2023-12" db="EMBL/GenBank/DDBJ databases">
        <authorList>
            <consortium name="FlyBase"/>
        </authorList>
    </citation>
    <scope>NUCLEOTIDE SEQUENCE</scope>
</reference>
<reference evidence="16 18" key="7">
    <citation type="journal article" date="2005" name="PLoS Comput. Biol.">
        <title>Combined evidence annotation of transposable elements in genome sequences.</title>
        <authorList>
            <person name="Quesneville H."/>
            <person name="Bergman C.M."/>
            <person name="Andrieu O."/>
            <person name="Autard D."/>
            <person name="Nouaud D."/>
            <person name="Ashburner M."/>
            <person name="Anxolabehere D."/>
        </authorList>
    </citation>
    <scope>NUCLEOTIDE SEQUENCE [LARGE SCALE GENOMIC DNA]</scope>
    <source>
        <strain evidence="18">Berkeley</strain>
    </source>
</reference>
<feature type="signal peptide" evidence="13">
    <location>
        <begin position="1"/>
        <end position="22"/>
    </location>
</feature>
<reference evidence="15" key="6">
    <citation type="submission" date="2002-06" db="EMBL/GenBank/DDBJ databases">
        <authorList>
            <person name="Stapleton M."/>
            <person name="Brokstein P."/>
            <person name="Hong L."/>
            <person name="Agbayani A."/>
            <person name="Carlson J."/>
            <person name="Champe M."/>
            <person name="Chavez C."/>
            <person name="Dorsett V."/>
            <person name="Dresnek D."/>
            <person name="Farfan D."/>
            <person name="Frise E."/>
            <person name="George R."/>
            <person name="Gonzalez M."/>
            <person name="Guarin H."/>
            <person name="Kronmiller B."/>
            <person name="Li P."/>
            <person name="Liao G."/>
            <person name="Miranda A."/>
            <person name="Mungall C.J."/>
            <person name="Nunoo J."/>
            <person name="Pacleb J."/>
            <person name="Paragas V."/>
            <person name="Park S."/>
            <person name="Patel S."/>
            <person name="Phouanenavong S."/>
            <person name="Wan K."/>
            <person name="Yu C."/>
            <person name="Lewis S.E."/>
            <person name="Rubin G.M."/>
            <person name="Celniker S."/>
        </authorList>
    </citation>
    <scope>NUCLEOTIDE SEQUENCE</scope>
    <source>
        <strain evidence="15">Berkeley</strain>
    </source>
</reference>
<dbReference type="PRO" id="PR:Q8MSK0"/>
<dbReference type="Proteomes" id="UP000000803">
    <property type="component" value="Chromosome 3R"/>
</dbReference>
<keyword evidence="12" id="KW-0325">Glycoprotein</keyword>
<evidence type="ECO:0000313" key="18">
    <source>
        <dbReference type="Proteomes" id="UP000000803"/>
    </source>
</evidence>
<dbReference type="GO" id="GO:0007618">
    <property type="term" value="P:mating"/>
    <property type="evidence" value="ECO:0000270"/>
    <property type="project" value="FlyBase"/>
</dbReference>
<evidence type="ECO:0000256" key="8">
    <source>
        <dbReference type="ARBA" id="ARBA00022896"/>
    </source>
</evidence>
<dbReference type="SMART" id="SM00702">
    <property type="entry name" value="P4Hc"/>
    <property type="match status" value="1"/>
</dbReference>
<dbReference type="EMBL" id="AE014297">
    <property type="protein sequence ID" value="AAN14309.1"/>
    <property type="molecule type" value="Genomic_DNA"/>
</dbReference>
<dbReference type="GO" id="GO:0005576">
    <property type="term" value="C:extracellular region"/>
    <property type="evidence" value="ECO:0000255"/>
    <property type="project" value="FlyBase"/>
</dbReference>
<evidence type="ECO:0000256" key="2">
    <source>
        <dbReference type="ARBA" id="ARBA00002035"/>
    </source>
</evidence>